<organism evidence="7 8">
    <name type="scientific">Geodia barretti</name>
    <name type="common">Barrett's horny sponge</name>
    <dbReference type="NCBI Taxonomy" id="519541"/>
    <lineage>
        <taxon>Eukaryota</taxon>
        <taxon>Metazoa</taxon>
        <taxon>Porifera</taxon>
        <taxon>Demospongiae</taxon>
        <taxon>Heteroscleromorpha</taxon>
        <taxon>Tetractinellida</taxon>
        <taxon>Astrophorina</taxon>
        <taxon>Geodiidae</taxon>
        <taxon>Geodia</taxon>
    </lineage>
</organism>
<dbReference type="GO" id="GO:0051287">
    <property type="term" value="F:NAD binding"/>
    <property type="evidence" value="ECO:0007669"/>
    <property type="project" value="InterPro"/>
</dbReference>
<dbReference type="Pfam" id="PF14833">
    <property type="entry name" value="NAD_binding_11"/>
    <property type="match status" value="1"/>
</dbReference>
<dbReference type="GO" id="GO:0050661">
    <property type="term" value="F:NADP binding"/>
    <property type="evidence" value="ECO:0007669"/>
    <property type="project" value="InterPro"/>
</dbReference>
<dbReference type="SUPFAM" id="SSF51735">
    <property type="entry name" value="NAD(P)-binding Rossmann-fold domains"/>
    <property type="match status" value="1"/>
</dbReference>
<keyword evidence="1" id="KW-0560">Oxidoreductase</keyword>
<gene>
    <name evidence="7" type="ORF">GBAR_LOCUS19081</name>
</gene>
<evidence type="ECO:0000256" key="1">
    <source>
        <dbReference type="ARBA" id="ARBA00023002"/>
    </source>
</evidence>
<comment type="caution">
    <text evidence="7">The sequence shown here is derived from an EMBL/GenBank/DDBJ whole genome shotgun (WGS) entry which is preliminary data.</text>
</comment>
<evidence type="ECO:0000259" key="6">
    <source>
        <dbReference type="Pfam" id="PF14833"/>
    </source>
</evidence>
<evidence type="ECO:0000259" key="5">
    <source>
        <dbReference type="Pfam" id="PF03446"/>
    </source>
</evidence>
<reference evidence="7" key="1">
    <citation type="submission" date="2023-03" db="EMBL/GenBank/DDBJ databases">
        <authorList>
            <person name="Steffen K."/>
            <person name="Cardenas P."/>
        </authorList>
    </citation>
    <scope>NUCLEOTIDE SEQUENCE</scope>
</reference>
<dbReference type="GO" id="GO:0016491">
    <property type="term" value="F:oxidoreductase activity"/>
    <property type="evidence" value="ECO:0007669"/>
    <property type="project" value="UniProtKB-KW"/>
</dbReference>
<dbReference type="InterPro" id="IPR015815">
    <property type="entry name" value="HIBADH-related"/>
</dbReference>
<dbReference type="InterPro" id="IPR013328">
    <property type="entry name" value="6PGD_dom2"/>
</dbReference>
<dbReference type="PANTHER" id="PTHR43060">
    <property type="entry name" value="3-HYDROXYISOBUTYRATE DEHYDROGENASE-LIKE 1, MITOCHONDRIAL-RELATED"/>
    <property type="match status" value="1"/>
</dbReference>
<proteinExistence type="predicted"/>
<dbReference type="Gene3D" id="3.40.50.720">
    <property type="entry name" value="NAD(P)-binding Rossmann-like Domain"/>
    <property type="match status" value="1"/>
</dbReference>
<dbReference type="AlphaFoldDB" id="A0AA35SQP4"/>
<evidence type="ECO:0000313" key="7">
    <source>
        <dbReference type="EMBL" id="CAI8033829.1"/>
    </source>
</evidence>
<keyword evidence="8" id="KW-1185">Reference proteome</keyword>
<evidence type="ECO:0000256" key="4">
    <source>
        <dbReference type="SAM" id="MobiDB-lite"/>
    </source>
</evidence>
<evidence type="ECO:0000256" key="3">
    <source>
        <dbReference type="PIRSR" id="PIRSR000103-1"/>
    </source>
</evidence>
<dbReference type="InterPro" id="IPR006115">
    <property type="entry name" value="6PGDH_NADP-bd"/>
</dbReference>
<dbReference type="PIRSF" id="PIRSF000103">
    <property type="entry name" value="HIBADH"/>
    <property type="match status" value="1"/>
</dbReference>
<dbReference type="EMBL" id="CASHTH010002696">
    <property type="protein sequence ID" value="CAI8033829.1"/>
    <property type="molecule type" value="Genomic_DNA"/>
</dbReference>
<keyword evidence="2" id="KW-0520">NAD</keyword>
<sequence length="316" mass="33043">MRVGFVGTGTMGNPMARCLIDAGHQLTVYDVRRQATTNLCELGASWADSPRAVAESSQAVFMSLPGPSEVEQAVLDPDIGILAGIPPGATIIDTTTNSPTVSRRVSSICRGQGVEMLDSPVSGRPPTMTVMAGGGQAAFNEYRPLLEAMAGNIFYLGESGAGCITKLVTQYLGYSNFVTAIEGLIIGAKAGVDPGMLAQVVPVSAGASRVFDNIPRSVLNGEFVSGGTLDIVAKDLHLACEMAREAQAASAIGNIADNVFQRGQAMGWGQEGFAMAARVLELMAGVELRSEFPQETHGYQQTDPRHPGGPQGEQQG</sequence>
<dbReference type="InterPro" id="IPR008927">
    <property type="entry name" value="6-PGluconate_DH-like_C_sf"/>
</dbReference>
<name>A0AA35SQP4_GEOBA</name>
<feature type="domain" description="3-hydroxyisobutyrate dehydrogenase-like NAD-binding" evidence="6">
    <location>
        <begin position="160"/>
        <end position="279"/>
    </location>
</feature>
<dbReference type="Proteomes" id="UP001174909">
    <property type="component" value="Unassembled WGS sequence"/>
</dbReference>
<dbReference type="PANTHER" id="PTHR43060:SF15">
    <property type="entry name" value="3-HYDROXYISOBUTYRATE DEHYDROGENASE-LIKE 1, MITOCHONDRIAL-RELATED"/>
    <property type="match status" value="1"/>
</dbReference>
<protein>
    <submittedName>
        <fullName evidence="7">2-hydroxy-3-oxopropionate reductase</fullName>
    </submittedName>
</protein>
<dbReference type="InterPro" id="IPR029154">
    <property type="entry name" value="HIBADH-like_NADP-bd"/>
</dbReference>
<dbReference type="Gene3D" id="1.10.1040.10">
    <property type="entry name" value="N-(1-d-carboxylethyl)-l-norvaline Dehydrogenase, domain 2"/>
    <property type="match status" value="1"/>
</dbReference>
<feature type="domain" description="6-phosphogluconate dehydrogenase NADP-binding" evidence="5">
    <location>
        <begin position="2"/>
        <end position="157"/>
    </location>
</feature>
<dbReference type="InterPro" id="IPR036291">
    <property type="entry name" value="NAD(P)-bd_dom_sf"/>
</dbReference>
<feature type="active site" evidence="3">
    <location>
        <position position="166"/>
    </location>
</feature>
<accession>A0AA35SQP4</accession>
<dbReference type="SUPFAM" id="SSF48179">
    <property type="entry name" value="6-phosphogluconate dehydrogenase C-terminal domain-like"/>
    <property type="match status" value="1"/>
</dbReference>
<dbReference type="Pfam" id="PF03446">
    <property type="entry name" value="NAD_binding_2"/>
    <property type="match status" value="1"/>
</dbReference>
<evidence type="ECO:0000256" key="2">
    <source>
        <dbReference type="ARBA" id="ARBA00023027"/>
    </source>
</evidence>
<evidence type="ECO:0000313" key="8">
    <source>
        <dbReference type="Proteomes" id="UP001174909"/>
    </source>
</evidence>
<feature type="region of interest" description="Disordered" evidence="4">
    <location>
        <begin position="294"/>
        <end position="316"/>
    </location>
</feature>